<dbReference type="InterPro" id="IPR036249">
    <property type="entry name" value="Thioredoxin-like_sf"/>
</dbReference>
<feature type="signal peptide" evidence="2">
    <location>
        <begin position="1"/>
        <end position="26"/>
    </location>
</feature>
<feature type="chain" id="PRO_5044843380" evidence="2">
    <location>
        <begin position="27"/>
        <end position="352"/>
    </location>
</feature>
<protein>
    <submittedName>
        <fullName evidence="3">Uncharacterized protein</fullName>
    </submittedName>
</protein>
<proteinExistence type="predicted"/>
<dbReference type="SUPFAM" id="SSF52833">
    <property type="entry name" value="Thioredoxin-like"/>
    <property type="match status" value="1"/>
</dbReference>
<organism evidence="3 4">
    <name type="scientific">Cyclotella atomus</name>
    <dbReference type="NCBI Taxonomy" id="382360"/>
    <lineage>
        <taxon>Eukaryota</taxon>
        <taxon>Sar</taxon>
        <taxon>Stramenopiles</taxon>
        <taxon>Ochrophyta</taxon>
        <taxon>Bacillariophyta</taxon>
        <taxon>Coscinodiscophyceae</taxon>
        <taxon>Thalassiosirophycidae</taxon>
        <taxon>Stephanodiscales</taxon>
        <taxon>Stephanodiscaceae</taxon>
        <taxon>Cyclotella</taxon>
    </lineage>
</organism>
<evidence type="ECO:0000313" key="4">
    <source>
        <dbReference type="Proteomes" id="UP001530400"/>
    </source>
</evidence>
<dbReference type="PANTHER" id="PTHR36417:SF2">
    <property type="entry name" value="SELENOPROTEIN DOMAIN PROTEIN (AFU_ORTHOLOGUE AFUA_1G05220)"/>
    <property type="match status" value="1"/>
</dbReference>
<keyword evidence="2" id="KW-0732">Signal</keyword>
<comment type="caution">
    <text evidence="3">The sequence shown here is derived from an EMBL/GenBank/DDBJ whole genome shotgun (WGS) entry which is preliminary data.</text>
</comment>
<dbReference type="PANTHER" id="PTHR36417">
    <property type="entry name" value="SELENOPROTEIN DOMAIN PROTEIN (AFU_ORTHOLOGUE AFUA_1G05220)"/>
    <property type="match status" value="1"/>
</dbReference>
<gene>
    <name evidence="3" type="ORF">ACHAWO_006333</name>
</gene>
<evidence type="ECO:0000256" key="2">
    <source>
        <dbReference type="SAM" id="SignalP"/>
    </source>
</evidence>
<reference evidence="3 4" key="1">
    <citation type="submission" date="2024-10" db="EMBL/GenBank/DDBJ databases">
        <title>Updated reference genomes for cyclostephanoid diatoms.</title>
        <authorList>
            <person name="Roberts W.R."/>
            <person name="Alverson A.J."/>
        </authorList>
    </citation>
    <scope>NUCLEOTIDE SEQUENCE [LARGE SCALE GENOMIC DNA]</scope>
    <source>
        <strain evidence="3 4">AJA010-31</strain>
    </source>
</reference>
<evidence type="ECO:0000313" key="3">
    <source>
        <dbReference type="EMBL" id="KAL3776979.1"/>
    </source>
</evidence>
<keyword evidence="1" id="KW-0676">Redox-active center</keyword>
<dbReference type="Pfam" id="PF10262">
    <property type="entry name" value="Rdx"/>
    <property type="match status" value="1"/>
</dbReference>
<dbReference type="Proteomes" id="UP001530400">
    <property type="component" value="Unassembled WGS sequence"/>
</dbReference>
<dbReference type="InterPro" id="IPR011893">
    <property type="entry name" value="Selenoprotein_Rdx-typ"/>
</dbReference>
<sequence length="352" mass="39582">MWKMMRSKASVLKALCCVFAYTPAQCFTLRVRPHHWLSNIPHTQVVSSTISRPTNTVVRYTMSLQSTKSSTINDQIHISIEYCSGCQWMLRSSWIASELLTTFAQEHKLASVTLIPKSPPLSPGGIFRVVSRDETDLETVLWDRSVEGRFPEAKDVKQAVRDVVNPEKDLGHSDKKDVDSTQVKIDCVECKEKEDAASTSTAIAVTAQSTQTVPSAFHDTNTISIEYSTGPAIYSPDNRLHRAMYYTNELLNMVYERNMWWKENKDMQSDSMANADVPASIDGVTLVPMRGDVGVFNVRLNDVIIQEHNDSNLSIRSIVTNILKGDKPSEKTVVEMMSDEDADEARKYFGVF</sequence>
<dbReference type="AlphaFoldDB" id="A0ABD3NMC8"/>
<evidence type="ECO:0000256" key="1">
    <source>
        <dbReference type="ARBA" id="ARBA00023284"/>
    </source>
</evidence>
<accession>A0ABD3NMC8</accession>
<dbReference type="EMBL" id="JALLPJ020001072">
    <property type="protein sequence ID" value="KAL3776979.1"/>
    <property type="molecule type" value="Genomic_DNA"/>
</dbReference>
<dbReference type="Gene3D" id="3.40.30.10">
    <property type="entry name" value="Glutaredoxin"/>
    <property type="match status" value="1"/>
</dbReference>
<keyword evidence="4" id="KW-1185">Reference proteome</keyword>
<name>A0ABD3NMC8_9STRA</name>